<dbReference type="CDD" id="cd04186">
    <property type="entry name" value="GT_2_like_c"/>
    <property type="match status" value="1"/>
</dbReference>
<evidence type="ECO:0000313" key="6">
    <source>
        <dbReference type="Proteomes" id="UP000827069"/>
    </source>
</evidence>
<dbReference type="SUPFAM" id="SSF53448">
    <property type="entry name" value="Nucleotide-diphospho-sugar transferases"/>
    <property type="match status" value="1"/>
</dbReference>
<dbReference type="InterPro" id="IPR001173">
    <property type="entry name" value="Glyco_trans_2-like"/>
</dbReference>
<dbReference type="EMBL" id="CP079898">
    <property type="protein sequence ID" value="QXZ22324.1"/>
    <property type="molecule type" value="Genomic_DNA"/>
</dbReference>
<comment type="similarity">
    <text evidence="1">Belongs to the glycosyltransferase 2 family.</text>
</comment>
<dbReference type="AlphaFoldDB" id="A0ABD7F248"/>
<dbReference type="PANTHER" id="PTHR43179:SF12">
    <property type="entry name" value="GALACTOFURANOSYLTRANSFERASE GLFT2"/>
    <property type="match status" value="1"/>
</dbReference>
<evidence type="ECO:0000256" key="1">
    <source>
        <dbReference type="ARBA" id="ARBA00006739"/>
    </source>
</evidence>
<dbReference type="GO" id="GO:0016757">
    <property type="term" value="F:glycosyltransferase activity"/>
    <property type="evidence" value="ECO:0007669"/>
    <property type="project" value="UniProtKB-KW"/>
</dbReference>
<sequence length="308" mass="35636">MIYIVVLNWNSAKETIACLKSLVNLDDFNNIRIIVCDNDSDVNSIKQIESYLSDFYGNDYISLNEDETLTYKIDKKFYFIKNFKNYGYAGGNNIGINFALKFERMSYVWILNNDTVVQSDSLKFMLHKFLENNNYGVVGSRLVELENKSNVQGVGGIINPWLCTTKEIGSDLKINDAINEKEFEEKIDYVIGASLLISRDCLENVGLLCEDYFLYYEEIDYCNRARENNFSIGIASQSIVFHAHGASTNKGKSQIADYCSVRNRILITRKFYPNKLIFVKLSIFLVSLNRARRFQFSRAIRYLKFLFI</sequence>
<dbReference type="Gene3D" id="3.90.550.10">
    <property type="entry name" value="Spore Coat Polysaccharide Biosynthesis Protein SpsA, Chain A"/>
    <property type="match status" value="1"/>
</dbReference>
<feature type="domain" description="Glycosyltransferase 2-like" evidence="4">
    <location>
        <begin position="4"/>
        <end position="179"/>
    </location>
</feature>
<protein>
    <submittedName>
        <fullName evidence="5">Glycosyltransferase family 2 protein</fullName>
    </submittedName>
</protein>
<dbReference type="RefSeq" id="WP_005000841.1">
    <property type="nucleotide sequence ID" value="NZ_CP079898.1"/>
</dbReference>
<evidence type="ECO:0000313" key="5">
    <source>
        <dbReference type="EMBL" id="QXZ22324.1"/>
    </source>
</evidence>
<evidence type="ECO:0000256" key="3">
    <source>
        <dbReference type="ARBA" id="ARBA00022679"/>
    </source>
</evidence>
<name>A0ABD7F248_9GAMM</name>
<proteinExistence type="inferred from homology"/>
<keyword evidence="2" id="KW-0328">Glycosyltransferase</keyword>
<reference evidence="5 6" key="1">
    <citation type="submission" date="2021-07" db="EMBL/GenBank/DDBJ databases">
        <title>FDA dAtabase for Regulatory Grade micrObial Sequences (FDA-ARGOS): Supporting development and validation of Infectious Disease Dx tests.</title>
        <authorList>
            <person name="Sproer C."/>
            <person name="Gronow S."/>
            <person name="Severitt S."/>
            <person name="Schroder I."/>
            <person name="Tallon L."/>
            <person name="Sadzewicz L."/>
            <person name="Zhao X."/>
            <person name="Boylan J."/>
            <person name="Ott S."/>
            <person name="Bowen H."/>
            <person name="Vavikolanu K."/>
            <person name="Mehta A."/>
            <person name="Aluvathingal J."/>
            <person name="Nadendla S."/>
            <person name="Lowell S."/>
            <person name="Myers T."/>
            <person name="Yan Y."/>
        </authorList>
    </citation>
    <scope>NUCLEOTIDE SEQUENCE [LARGE SCALE GENOMIC DNA]</scope>
    <source>
        <strain evidence="5 6">FDAARGOS_1401</strain>
    </source>
</reference>
<dbReference type="PANTHER" id="PTHR43179">
    <property type="entry name" value="RHAMNOSYLTRANSFERASE WBBL"/>
    <property type="match status" value="1"/>
</dbReference>
<keyword evidence="3" id="KW-0808">Transferase</keyword>
<organism evidence="5 6">
    <name type="scientific">Acinetobacter septicus</name>
    <dbReference type="NCBI Taxonomy" id="465797"/>
    <lineage>
        <taxon>Bacteria</taxon>
        <taxon>Pseudomonadati</taxon>
        <taxon>Pseudomonadota</taxon>
        <taxon>Gammaproteobacteria</taxon>
        <taxon>Moraxellales</taxon>
        <taxon>Moraxellaceae</taxon>
        <taxon>Acinetobacter</taxon>
    </lineage>
</organism>
<accession>A0ABD7F248</accession>
<dbReference type="InterPro" id="IPR029044">
    <property type="entry name" value="Nucleotide-diphossugar_trans"/>
</dbReference>
<dbReference type="Proteomes" id="UP000827069">
    <property type="component" value="Chromosome"/>
</dbReference>
<keyword evidence="6" id="KW-1185">Reference proteome</keyword>
<evidence type="ECO:0000259" key="4">
    <source>
        <dbReference type="Pfam" id="PF00535"/>
    </source>
</evidence>
<dbReference type="Pfam" id="PF00535">
    <property type="entry name" value="Glycos_transf_2"/>
    <property type="match status" value="1"/>
</dbReference>
<gene>
    <name evidence="5" type="ORF">I6L31_11320</name>
</gene>
<evidence type="ECO:0000256" key="2">
    <source>
        <dbReference type="ARBA" id="ARBA00022676"/>
    </source>
</evidence>